<dbReference type="AlphaFoldDB" id="A0A7J8GB68"/>
<organism evidence="1 2">
    <name type="scientific">Rousettus aegyptiacus</name>
    <name type="common">Egyptian fruit bat</name>
    <name type="synonym">Pteropus aegyptiacus</name>
    <dbReference type="NCBI Taxonomy" id="9407"/>
    <lineage>
        <taxon>Eukaryota</taxon>
        <taxon>Metazoa</taxon>
        <taxon>Chordata</taxon>
        <taxon>Craniata</taxon>
        <taxon>Vertebrata</taxon>
        <taxon>Euteleostomi</taxon>
        <taxon>Mammalia</taxon>
        <taxon>Eutheria</taxon>
        <taxon>Laurasiatheria</taxon>
        <taxon>Chiroptera</taxon>
        <taxon>Yinpterochiroptera</taxon>
        <taxon>Pteropodoidea</taxon>
        <taxon>Pteropodidae</taxon>
        <taxon>Rousettinae</taxon>
        <taxon>Rousettus</taxon>
    </lineage>
</organism>
<reference evidence="1 2" key="1">
    <citation type="journal article" date="2020" name="Nature">
        <title>Six reference-quality genomes reveal evolution of bat adaptations.</title>
        <authorList>
            <person name="Jebb D."/>
            <person name="Huang Z."/>
            <person name="Pippel M."/>
            <person name="Hughes G.M."/>
            <person name="Lavrichenko K."/>
            <person name="Devanna P."/>
            <person name="Winkler S."/>
            <person name="Jermiin L.S."/>
            <person name="Skirmuntt E.C."/>
            <person name="Katzourakis A."/>
            <person name="Burkitt-Gray L."/>
            <person name="Ray D.A."/>
            <person name="Sullivan K.A.M."/>
            <person name="Roscito J.G."/>
            <person name="Kirilenko B.M."/>
            <person name="Davalos L.M."/>
            <person name="Corthals A.P."/>
            <person name="Power M.L."/>
            <person name="Jones G."/>
            <person name="Ransome R.D."/>
            <person name="Dechmann D.K.N."/>
            <person name="Locatelli A.G."/>
            <person name="Puechmaille S.J."/>
            <person name="Fedrigo O."/>
            <person name="Jarvis E.D."/>
            <person name="Hiller M."/>
            <person name="Vernes S.C."/>
            <person name="Myers E.W."/>
            <person name="Teeling E.C."/>
        </authorList>
    </citation>
    <scope>NUCLEOTIDE SEQUENCE [LARGE SCALE GENOMIC DNA]</scope>
    <source>
        <strain evidence="1">MRouAeg1</strain>
        <tissue evidence="1">Muscle</tissue>
    </source>
</reference>
<evidence type="ECO:0000313" key="2">
    <source>
        <dbReference type="Proteomes" id="UP000593571"/>
    </source>
</evidence>
<name>A0A7J8GB68_ROUAE</name>
<proteinExistence type="predicted"/>
<dbReference type="EMBL" id="JACASE010000006">
    <property type="protein sequence ID" value="KAF6456899.1"/>
    <property type="molecule type" value="Genomic_DNA"/>
</dbReference>
<accession>A0A7J8GB68</accession>
<comment type="caution">
    <text evidence="1">The sequence shown here is derived from an EMBL/GenBank/DDBJ whole genome shotgun (WGS) entry which is preliminary data.</text>
</comment>
<evidence type="ECO:0000313" key="1">
    <source>
        <dbReference type="EMBL" id="KAF6456899.1"/>
    </source>
</evidence>
<sequence length="154" mass="17244">MIKVSLGRQSETQNIIKGKKVAERLRGAPWECRWAQLQGEPLSEWHGRRFSKASLSFSSRRPPCGKGEIEAESRFGHVAGLSTLPTSHPLDGGESLMSGHVAFGDRRSWAFQQRHLHVPGLWTGPFVRRDKSHGGWERRVFKGGNVGAVWRPPP</sequence>
<keyword evidence="2" id="KW-1185">Reference proteome</keyword>
<dbReference type="Proteomes" id="UP000593571">
    <property type="component" value="Unassembled WGS sequence"/>
</dbReference>
<gene>
    <name evidence="1" type="ORF">HJG63_011532</name>
</gene>
<protein>
    <submittedName>
        <fullName evidence="1">Uncharacterized protein</fullName>
    </submittedName>
</protein>